<keyword evidence="8" id="KW-1185">Reference proteome</keyword>
<comment type="similarity">
    <text evidence="1">Belongs to the insect beta-1,3-glucan binding protein family.</text>
</comment>
<comment type="caution">
    <text evidence="7">The sequence shown here is derived from an EMBL/GenBank/DDBJ whole genome shotgun (WGS) entry which is preliminary data.</text>
</comment>
<dbReference type="PROSITE" id="PS51969">
    <property type="entry name" value="CBM39"/>
    <property type="match status" value="1"/>
</dbReference>
<evidence type="ECO:0000259" key="6">
    <source>
        <dbReference type="PROSITE" id="PS51969"/>
    </source>
</evidence>
<dbReference type="GO" id="GO:0030246">
    <property type="term" value="F:carbohydrate binding"/>
    <property type="evidence" value="ECO:0007669"/>
    <property type="project" value="InterPro"/>
</dbReference>
<dbReference type="InterPro" id="IPR050546">
    <property type="entry name" value="Glycosyl_Hydrlase_16"/>
</dbReference>
<proteinExistence type="inferred from homology"/>
<evidence type="ECO:0000259" key="5">
    <source>
        <dbReference type="PROSITE" id="PS51762"/>
    </source>
</evidence>
<dbReference type="Gene3D" id="2.60.120.200">
    <property type="match status" value="1"/>
</dbReference>
<evidence type="ECO:0000256" key="1">
    <source>
        <dbReference type="ARBA" id="ARBA00008781"/>
    </source>
</evidence>
<dbReference type="GO" id="GO:0004553">
    <property type="term" value="F:hydrolase activity, hydrolyzing O-glycosyl compounds"/>
    <property type="evidence" value="ECO:0007669"/>
    <property type="project" value="InterPro"/>
</dbReference>
<dbReference type="InterPro" id="IPR000757">
    <property type="entry name" value="Beta-glucanase-like"/>
</dbReference>
<feature type="chain" id="PRO_5043698001" evidence="4">
    <location>
        <begin position="22"/>
        <end position="558"/>
    </location>
</feature>
<reference evidence="7 8" key="1">
    <citation type="journal article" date="2021" name="J. Hered.">
        <title>A chromosome-level genome assembly of the parasitoid wasp, Cotesia glomerata (Hymenoptera: Braconidae).</title>
        <authorList>
            <person name="Pinto B.J."/>
            <person name="Weis J.J."/>
            <person name="Gamble T."/>
            <person name="Ode P.J."/>
            <person name="Paul R."/>
            <person name="Zaspel J.M."/>
        </authorList>
    </citation>
    <scope>NUCLEOTIDE SEQUENCE [LARGE SCALE GENOMIC DNA]</scope>
    <source>
        <strain evidence="7">CgM1</strain>
    </source>
</reference>
<organism evidence="7 8">
    <name type="scientific">Cotesia glomerata</name>
    <name type="common">Lepidopteran parasitic wasp</name>
    <name type="synonym">Apanteles glomeratus</name>
    <dbReference type="NCBI Taxonomy" id="32391"/>
    <lineage>
        <taxon>Eukaryota</taxon>
        <taxon>Metazoa</taxon>
        <taxon>Ecdysozoa</taxon>
        <taxon>Arthropoda</taxon>
        <taxon>Hexapoda</taxon>
        <taxon>Insecta</taxon>
        <taxon>Pterygota</taxon>
        <taxon>Neoptera</taxon>
        <taxon>Endopterygota</taxon>
        <taxon>Hymenoptera</taxon>
        <taxon>Apocrita</taxon>
        <taxon>Ichneumonoidea</taxon>
        <taxon>Braconidae</taxon>
        <taxon>Microgastrinae</taxon>
        <taxon>Cotesia</taxon>
    </lineage>
</organism>
<evidence type="ECO:0000313" key="8">
    <source>
        <dbReference type="Proteomes" id="UP000826195"/>
    </source>
</evidence>
<dbReference type="PROSITE" id="PS51762">
    <property type="entry name" value="GH16_2"/>
    <property type="match status" value="1"/>
</dbReference>
<dbReference type="InterPro" id="IPR013320">
    <property type="entry name" value="ConA-like_dom_sf"/>
</dbReference>
<keyword evidence="3" id="KW-0391">Immunity</keyword>
<dbReference type="GO" id="GO:0045087">
    <property type="term" value="P:innate immune response"/>
    <property type="evidence" value="ECO:0007669"/>
    <property type="project" value="UniProtKB-KW"/>
</dbReference>
<feature type="domain" description="CBM39" evidence="6">
    <location>
        <begin position="23"/>
        <end position="123"/>
    </location>
</feature>
<accession>A0AAV7IJ26</accession>
<dbReference type="AlphaFoldDB" id="A0AAV7IJ26"/>
<feature type="signal peptide" evidence="4">
    <location>
        <begin position="1"/>
        <end position="21"/>
    </location>
</feature>
<name>A0AAV7IJ26_COTGL</name>
<protein>
    <submittedName>
        <fullName evidence="7">Uncharacterized protein</fullName>
    </submittedName>
</protein>
<dbReference type="EMBL" id="JAHXZJ010001119">
    <property type="protein sequence ID" value="KAH0553613.1"/>
    <property type="molecule type" value="Genomic_DNA"/>
</dbReference>
<evidence type="ECO:0000256" key="4">
    <source>
        <dbReference type="SAM" id="SignalP"/>
    </source>
</evidence>
<dbReference type="PANTHER" id="PTHR10963">
    <property type="entry name" value="GLYCOSYL HYDROLASE-RELATED"/>
    <property type="match status" value="1"/>
</dbReference>
<dbReference type="Pfam" id="PF15886">
    <property type="entry name" value="CBM39"/>
    <property type="match status" value="1"/>
</dbReference>
<dbReference type="PANTHER" id="PTHR10963:SF60">
    <property type="entry name" value="GRAM-NEGATIVE BACTERIA-BINDING PROTEIN 1-RELATED"/>
    <property type="match status" value="1"/>
</dbReference>
<feature type="domain" description="GH16" evidence="5">
    <location>
        <begin position="126"/>
        <end position="471"/>
    </location>
</feature>
<evidence type="ECO:0000256" key="3">
    <source>
        <dbReference type="ARBA" id="ARBA00022859"/>
    </source>
</evidence>
<keyword evidence="2" id="KW-0399">Innate immunity</keyword>
<sequence length="558" mass="62992">MIMSSVLVVIISLAIINYSDGRYTPPQAKVQPLYPKGIRISIPDEKGISLVAFHIKFNEEFEGIEAGTIARDILRVKNGRWAYEDHTTELTFGDTVYYWLHVVYEGLGYNLLFQEHRVSAFFNKDGTWANINNPVIDQTQNCTPSASKLYDSVGKTYQEACQGQLIFEDNFELFNNSKWRAVERFTSAPDYAFVVYRNNEKNIKVNEGKLNLCPMLIESEFGRDFIRHGCLNLEMCTEVMDSSDCKREARGAYILPPVSSGYVDTKKSFSFVYGKIEVRAKLPKGDWIYPIISLEPLQDAEAMSYPQLRVAASLGNTVLVSSGGADLSGHLLTAGKIQRNDGQGLLDQRVGSLELPKRFAANYWSDEYHIYQLEWSSSKITVKVDNVEYGTMDTNPAFDRPFYIALAAAVGGHEEFPDGTVSNGYSKPWRNVGSKALFDFYNSTESWAKTWSEDDKNLKIDYIRLLGIILINVSLINATIWTLIHDSIQNNIAGIPTVHQHTEWDFNPEHGKARRAQYQALNGPLGKDLIDRLGNGMNNFNGPWGLKVSKVKPDLRYS</sequence>
<evidence type="ECO:0000313" key="7">
    <source>
        <dbReference type="EMBL" id="KAH0553613.1"/>
    </source>
</evidence>
<gene>
    <name evidence="7" type="ORF">KQX54_002680</name>
</gene>
<dbReference type="SUPFAM" id="SSF49899">
    <property type="entry name" value="Concanavalin A-like lectins/glucanases"/>
    <property type="match status" value="1"/>
</dbReference>
<evidence type="ECO:0000256" key="2">
    <source>
        <dbReference type="ARBA" id="ARBA00022588"/>
    </source>
</evidence>
<dbReference type="GO" id="GO:0005975">
    <property type="term" value="P:carbohydrate metabolic process"/>
    <property type="evidence" value="ECO:0007669"/>
    <property type="project" value="InterPro"/>
</dbReference>
<dbReference type="InterPro" id="IPR043030">
    <property type="entry name" value="BGBP_N_sf"/>
</dbReference>
<keyword evidence="4" id="KW-0732">Signal</keyword>
<dbReference type="Proteomes" id="UP000826195">
    <property type="component" value="Unassembled WGS sequence"/>
</dbReference>
<dbReference type="Gene3D" id="2.60.40.2140">
    <property type="entry name" value="Beta-1,3-glucan-recognition protein, N-terminal domain"/>
    <property type="match status" value="1"/>
</dbReference>
<dbReference type="InterPro" id="IPR031756">
    <property type="entry name" value="BGBP_N"/>
</dbReference>